<feature type="compositionally biased region" description="Polar residues" evidence="1">
    <location>
        <begin position="440"/>
        <end position="451"/>
    </location>
</feature>
<organism evidence="2 3">
    <name type="scientific">Encephalitozoon romaleae (strain SJ-2008)</name>
    <name type="common">Microsporidian parasite</name>
    <dbReference type="NCBI Taxonomy" id="1178016"/>
    <lineage>
        <taxon>Eukaryota</taxon>
        <taxon>Fungi</taxon>
        <taxon>Fungi incertae sedis</taxon>
        <taxon>Microsporidia</taxon>
        <taxon>Unikaryonidae</taxon>
        <taxon>Encephalitozoon</taxon>
    </lineage>
</organism>
<feature type="region of interest" description="Disordered" evidence="1">
    <location>
        <begin position="427"/>
        <end position="487"/>
    </location>
</feature>
<protein>
    <submittedName>
        <fullName evidence="2">Uncharacterized protein</fullName>
    </submittedName>
</protein>
<dbReference type="AlphaFoldDB" id="I6ZSY7"/>
<dbReference type="GeneID" id="20520996"/>
<feature type="compositionally biased region" description="Basic and acidic residues" evidence="1">
    <location>
        <begin position="452"/>
        <end position="464"/>
    </location>
</feature>
<sequence length="487" mass="55763">MREAGNGDLPSENQDKEKRRRLATQLTEEMRLIRREFESTKDMGNGARFLYDFEKRLPFRHREIRYASIPNKKAEKRAVNESDRIRMAAEYAAEAGVLMVMDVLRQSRKVVFSKDWEVGYRENNVINILQKIEKKRRKKGLLKCCEGGRIDKRDVENTWKMMMDAEKKRMDVLNLISHEISLTKRSRLICINIPFWFSSETEGQHPESDCVFGKEGSEGGLTYCRTKISKMYPNESVSYENVIFPLVRDDSPPTIFNTRMDDSPEKTERTPPKAQMIERYKKYLKSFARINAKQSSRSNFNIAQPSAASHPTSQHVFKKIPIEYLRCKNAKDIINHKYKHVVVDRVAHMARRAETKYSLGDLEDGLSGDLCSSGSDDTSIRYTFLIEAALGKTSDSGKKDIPNGDIKKVSGCWKDETQGYIPEMPLQVPRREGGEVASDANGQASLGNSSNKKVEDETPEEPHRNSIGRATLGFKYDMGNSRDEENE</sequence>
<keyword evidence="3" id="KW-1185">Reference proteome</keyword>
<dbReference type="VEuPathDB" id="MicrosporidiaDB:EROM_030850"/>
<dbReference type="KEGG" id="ero:EROM_030850"/>
<dbReference type="EMBL" id="CP003520">
    <property type="protein sequence ID" value="AFN82706.1"/>
    <property type="molecule type" value="Genomic_DNA"/>
</dbReference>
<evidence type="ECO:0000256" key="1">
    <source>
        <dbReference type="SAM" id="MobiDB-lite"/>
    </source>
</evidence>
<proteinExistence type="predicted"/>
<evidence type="ECO:0000313" key="2">
    <source>
        <dbReference type="EMBL" id="AFN82706.1"/>
    </source>
</evidence>
<dbReference type="RefSeq" id="XP_009264203.1">
    <property type="nucleotide sequence ID" value="XM_009265928.1"/>
</dbReference>
<dbReference type="Proteomes" id="UP000010094">
    <property type="component" value="Chromosome III"/>
</dbReference>
<dbReference type="OrthoDB" id="2194089at2759"/>
<dbReference type="HOGENOM" id="CLU_569898_0_0_1"/>
<gene>
    <name evidence="2" type="ordered locus">EROM_030850</name>
</gene>
<reference evidence="2 3" key="1">
    <citation type="journal article" date="2012" name="Proc. Natl. Acad. Sci. U.S.A.">
        <title>Gain and loss of multiple functionally related, horizontally transferred genes in the reduced genomes of two microsporidian parasites.</title>
        <authorList>
            <person name="Pombert J.-F."/>
            <person name="Selman M."/>
            <person name="Burki F."/>
            <person name="Bardell F.T."/>
            <person name="Farinelli L."/>
            <person name="Solter L.F."/>
            <person name="Whitman D.W."/>
            <person name="Weiss L.M."/>
            <person name="Corradi N."/>
            <person name="Keeling P.J."/>
        </authorList>
    </citation>
    <scope>NUCLEOTIDE SEQUENCE [LARGE SCALE GENOMIC DNA]</scope>
    <source>
        <strain evidence="2 3">SJ-2008</strain>
    </source>
</reference>
<accession>I6ZSY7</accession>
<feature type="region of interest" description="Disordered" evidence="1">
    <location>
        <begin position="1"/>
        <end position="20"/>
    </location>
</feature>
<name>I6ZSY7_ENCRO</name>
<evidence type="ECO:0000313" key="3">
    <source>
        <dbReference type="Proteomes" id="UP000010094"/>
    </source>
</evidence>